<evidence type="ECO:0000313" key="6">
    <source>
        <dbReference type="EMBL" id="EED35532.1"/>
    </source>
</evidence>
<dbReference type="CDD" id="cd13970">
    <property type="entry name" value="ABC1_ADCK3"/>
    <property type="match status" value="1"/>
</dbReference>
<dbReference type="InterPro" id="IPR004147">
    <property type="entry name" value="ABC1_dom"/>
</dbReference>
<keyword evidence="4" id="KW-0067">ATP-binding</keyword>
<gene>
    <name evidence="6" type="ORF">NOR51B_1478</name>
</gene>
<dbReference type="RefSeq" id="WP_009020278.1">
    <property type="nucleotide sequence ID" value="NZ_DS999411.1"/>
</dbReference>
<feature type="domain" description="ABC1 atypical kinase-like" evidence="5">
    <location>
        <begin position="96"/>
        <end position="334"/>
    </location>
</feature>
<keyword evidence="7" id="KW-1185">Reference proteome</keyword>
<evidence type="ECO:0000256" key="3">
    <source>
        <dbReference type="ARBA" id="ARBA00022741"/>
    </source>
</evidence>
<dbReference type="InterPro" id="IPR011009">
    <property type="entry name" value="Kinase-like_dom_sf"/>
</dbReference>
<protein>
    <recommendedName>
        <fullName evidence="5">ABC1 atypical kinase-like domain-containing protein</fullName>
    </recommendedName>
</protein>
<dbReference type="InterPro" id="IPR051409">
    <property type="entry name" value="Atypical_kinase_ADCK"/>
</dbReference>
<dbReference type="PANTHER" id="PTHR43851">
    <property type="match status" value="1"/>
</dbReference>
<reference evidence="7" key="1">
    <citation type="journal article" date="2013" name="BMC Microbiol.">
        <title>Taxonomy and evolution of bacteriochlorophyll a-containing members of the OM60/NOR5 clade of marine gammaproteobacteria: description of Luminiphilus syltensis gen. nov., sp. nov., reclassification of Haliea rubra as Pseudohaliea rubra gen. nov., comb. nov., and emendation of Chromatocurvus halotolerans.</title>
        <authorList>
            <person name="Spring S."/>
            <person name="Riedel T."/>
            <person name="Sproer C."/>
            <person name="Yan S."/>
            <person name="Harder J."/>
            <person name="Fuchs B.M."/>
        </authorList>
    </citation>
    <scope>NUCLEOTIDE SEQUENCE [LARGE SCALE GENOMIC DNA]</scope>
    <source>
        <strain evidence="7">NOR51-B</strain>
    </source>
</reference>
<evidence type="ECO:0000313" key="7">
    <source>
        <dbReference type="Proteomes" id="UP000004699"/>
    </source>
</evidence>
<keyword evidence="2" id="KW-0808">Transferase</keyword>
<accession>B8KWL5</accession>
<comment type="similarity">
    <text evidence="1">Belongs to the protein kinase superfamily. ADCK protein kinase family.</text>
</comment>
<evidence type="ECO:0000256" key="2">
    <source>
        <dbReference type="ARBA" id="ARBA00022679"/>
    </source>
</evidence>
<dbReference type="PANTHER" id="PTHR43851:SF3">
    <property type="entry name" value="COENZYME Q8"/>
    <property type="match status" value="1"/>
</dbReference>
<dbReference type="Pfam" id="PF03109">
    <property type="entry name" value="ABC1"/>
    <property type="match status" value="1"/>
</dbReference>
<keyword evidence="3" id="KW-0547">Nucleotide-binding</keyword>
<dbReference type="OrthoDB" id="9795390at2"/>
<proteinExistence type="inferred from homology"/>
<dbReference type="AlphaFoldDB" id="B8KWL5"/>
<evidence type="ECO:0000256" key="4">
    <source>
        <dbReference type="ARBA" id="ARBA00022840"/>
    </source>
</evidence>
<sequence>MTDESRKVPKGRLSRFGKIAKLAGGVAGGMIAEGARQARAGNRPSTRDLLLTPGNARRLTRQLSEMRGAAMKLGQILSMDGGDFLPRELADILATLRSGAYAMPADQLDQVLSESFGHDWRNKLSDFESKPFAAASIGQVHRLKSGNGRDAVLKVQYPGVAESIDSDVDNLVSLLRISGLLPAQIEIRPILEEVKEQLREEADYQNESRYLNAFVRALGDDDRFLLPRLIPSLTTERVMGMTFVPGEAIEAVLDEEQEERDRVMSLLIELFLVELFDLRLVQTDPNFANYRYNVDTGQVALLDFGASRRFKAAFTRGYLDLLKARVEGDRPGMAAAAEQVGYSLGEPGTRYQTLVLDFFDIILEPVVEDAPYDFGNSPIARIAAELGGEMQYFKDFWEIPPIDAAYIHRKIAGLFLLASRLGARVNVNALLKPWLED</sequence>
<dbReference type="GO" id="GO:0005524">
    <property type="term" value="F:ATP binding"/>
    <property type="evidence" value="ECO:0007669"/>
    <property type="project" value="UniProtKB-KW"/>
</dbReference>
<dbReference type="HOGENOM" id="CLU_006533_9_3_6"/>
<dbReference type="EMBL" id="DS999411">
    <property type="protein sequence ID" value="EED35532.1"/>
    <property type="molecule type" value="Genomic_DNA"/>
</dbReference>
<dbReference type="InterPro" id="IPR034646">
    <property type="entry name" value="ADCK3_dom"/>
</dbReference>
<evidence type="ECO:0000256" key="1">
    <source>
        <dbReference type="ARBA" id="ARBA00009670"/>
    </source>
</evidence>
<evidence type="ECO:0000259" key="5">
    <source>
        <dbReference type="Pfam" id="PF03109"/>
    </source>
</evidence>
<dbReference type="eggNOG" id="COG0661">
    <property type="taxonomic scope" value="Bacteria"/>
</dbReference>
<name>B8KWL5_9GAMM</name>
<organism evidence="6 7">
    <name type="scientific">Luminiphilus syltensis NOR5-1B</name>
    <dbReference type="NCBI Taxonomy" id="565045"/>
    <lineage>
        <taxon>Bacteria</taxon>
        <taxon>Pseudomonadati</taxon>
        <taxon>Pseudomonadota</taxon>
        <taxon>Gammaproteobacteria</taxon>
        <taxon>Cellvibrionales</taxon>
        <taxon>Halieaceae</taxon>
        <taxon>Luminiphilus</taxon>
    </lineage>
</organism>
<dbReference type="SUPFAM" id="SSF56112">
    <property type="entry name" value="Protein kinase-like (PK-like)"/>
    <property type="match status" value="1"/>
</dbReference>
<dbReference type="STRING" id="565045.NOR51B_1478"/>
<dbReference type="GO" id="GO:0016740">
    <property type="term" value="F:transferase activity"/>
    <property type="evidence" value="ECO:0007669"/>
    <property type="project" value="UniProtKB-KW"/>
</dbReference>
<dbReference type="GO" id="GO:0006744">
    <property type="term" value="P:ubiquinone biosynthetic process"/>
    <property type="evidence" value="ECO:0007669"/>
    <property type="project" value="TreeGrafter"/>
</dbReference>
<dbReference type="Proteomes" id="UP000004699">
    <property type="component" value="Unassembled WGS sequence"/>
</dbReference>